<evidence type="ECO:0000256" key="1">
    <source>
        <dbReference type="SAM" id="Phobius"/>
    </source>
</evidence>
<dbReference type="RefSeq" id="WP_042506755.1">
    <property type="nucleotide sequence ID" value="NZ_BBNQ01000026.1"/>
</dbReference>
<comment type="caution">
    <text evidence="2">The sequence shown here is derived from an EMBL/GenBank/DDBJ whole genome shotgun (WGS) entry which is preliminary data.</text>
</comment>
<evidence type="ECO:0000313" key="3">
    <source>
        <dbReference type="Proteomes" id="UP000029644"/>
    </source>
</evidence>
<evidence type="ECO:0000313" key="2">
    <source>
        <dbReference type="EMBL" id="GAL64904.1"/>
    </source>
</evidence>
<dbReference type="OrthoDB" id="1426759at2"/>
<protein>
    <recommendedName>
        <fullName evidence="4">SGNH/GDSL hydrolase family protein</fullName>
    </recommendedName>
</protein>
<keyword evidence="1" id="KW-1133">Transmembrane helix</keyword>
<dbReference type="GO" id="GO:0016788">
    <property type="term" value="F:hydrolase activity, acting on ester bonds"/>
    <property type="evidence" value="ECO:0007669"/>
    <property type="project" value="UniProtKB-ARBA"/>
</dbReference>
<feature type="transmembrane region" description="Helical" evidence="1">
    <location>
        <begin position="9"/>
        <end position="27"/>
    </location>
</feature>
<name>A0A090VNL6_9FLAO</name>
<accession>A0A090VNL6</accession>
<keyword evidence="1" id="KW-0812">Transmembrane</keyword>
<organism evidence="2 3">
    <name type="scientific">Algibacter lectus</name>
    <dbReference type="NCBI Taxonomy" id="221126"/>
    <lineage>
        <taxon>Bacteria</taxon>
        <taxon>Pseudomonadati</taxon>
        <taxon>Bacteroidota</taxon>
        <taxon>Flavobacteriia</taxon>
        <taxon>Flavobacteriales</taxon>
        <taxon>Flavobacteriaceae</taxon>
        <taxon>Algibacter</taxon>
    </lineage>
</organism>
<dbReference type="Gene3D" id="3.40.50.1110">
    <property type="entry name" value="SGNH hydrolase"/>
    <property type="match status" value="1"/>
</dbReference>
<evidence type="ECO:0008006" key="4">
    <source>
        <dbReference type="Google" id="ProtNLM"/>
    </source>
</evidence>
<reference evidence="2 3" key="1">
    <citation type="journal article" date="2014" name="Genome Announc.">
        <title>Draft Genome Sequences of Marine Flavobacterium Algibacter lectus Strains SS8 and NR4.</title>
        <authorList>
            <person name="Takatani N."/>
            <person name="Nakanishi M."/>
            <person name="Meirelles P."/>
            <person name="Mino S."/>
            <person name="Suda W."/>
            <person name="Oshima K."/>
            <person name="Hattori M."/>
            <person name="Ohkuma M."/>
            <person name="Hosokawa M."/>
            <person name="Miyashita K."/>
            <person name="Thompson F.L."/>
            <person name="Niwa A."/>
            <person name="Sawabe T."/>
            <person name="Sawabe T."/>
        </authorList>
    </citation>
    <scope>NUCLEOTIDE SEQUENCE [LARGE SCALE GENOMIC DNA]</scope>
    <source>
        <strain evidence="2 3">JCM 19300</strain>
    </source>
</reference>
<dbReference type="Proteomes" id="UP000029644">
    <property type="component" value="Unassembled WGS sequence"/>
</dbReference>
<sequence length="321" mass="37645">MRKLIFKSGLYFVLILVALELFVRVLHLGKDSPARYIDEFNVEKWVPNQGGYSVTGNRRMNFAVYHINNSGYNSYREFNPTLDKTEIALVGDSFIQGFHQDYYDSVGKKIENQLDDVEVYEYGYAGYDFADQLHLMHQYKDAFDKIDYVVLGIRFRDDLFRDEYKVIYDRMRLESSMYKNARKIKLLVYAQGIGILDPVKKFPGKLISFFKNSSKVVVKPKQETAQEIEEKQAKYIKNFESLVEKYGYDKSKYVLLLDKSETPQVFLTYLRNHGFKYIDFGEALNNSKTPPTLVFDQHWNNHGRNLIAECIVNAFKRFSVN</sequence>
<dbReference type="InterPro" id="IPR036514">
    <property type="entry name" value="SGNH_hydro_sf"/>
</dbReference>
<keyword evidence="1" id="KW-0472">Membrane</keyword>
<gene>
    <name evidence="2" type="ORF">JCM19300_8</name>
</gene>
<dbReference type="EMBL" id="BBNQ01000026">
    <property type="protein sequence ID" value="GAL64904.1"/>
    <property type="molecule type" value="Genomic_DNA"/>
</dbReference>
<dbReference type="AlphaFoldDB" id="A0A090VNL6"/>
<dbReference type="SUPFAM" id="SSF52266">
    <property type="entry name" value="SGNH hydrolase"/>
    <property type="match status" value="1"/>
</dbReference>
<proteinExistence type="predicted"/>